<dbReference type="Pfam" id="PF04765">
    <property type="entry name" value="TOD1_MUCI70"/>
    <property type="match status" value="1"/>
</dbReference>
<dbReference type="AlphaFoldDB" id="A0A0F9QUM9"/>
<dbReference type="InterPro" id="IPR048354">
    <property type="entry name" value="TOD1_MUCI70_glycTrfase_dom"/>
</dbReference>
<dbReference type="InterPro" id="IPR006852">
    <property type="entry name" value="TOD1_MUCI70"/>
</dbReference>
<dbReference type="PANTHER" id="PTHR12956">
    <property type="entry name" value="ALKALINE CERAMIDASE-RELATED"/>
    <property type="match status" value="1"/>
</dbReference>
<dbReference type="EMBL" id="LAZR01003576">
    <property type="protein sequence ID" value="KKN16846.1"/>
    <property type="molecule type" value="Genomic_DNA"/>
</dbReference>
<evidence type="ECO:0000313" key="2">
    <source>
        <dbReference type="EMBL" id="KKN16846.1"/>
    </source>
</evidence>
<sequence length="266" mass="31355">MKKKVIVFTAIMGNYNKLREIKNPDKNIKYICFTDQKIKSNTWQIVKGSTIFYNSNLNAKIHKVLPHIYFNCDYSLWIDASIEIYGNILNLIDSHIDEKTDLVLFKHTKRDCPYCEANLVISSKIVNKNKVRSQMNKYHKNGLPLHKGLSQGNVLLRKHSKKMESFNLKWWVEICRYTQRDQLSLDYCINKMNFGHKYFNLPSLYENNGYFRYYGHKKNISHILVLLRIAIAERNLFDFSKILIKLKNSFRQKIIGIFAIESTGIS</sequence>
<name>A0A0F9QUM9_9ZZZZ</name>
<organism evidence="2">
    <name type="scientific">marine sediment metagenome</name>
    <dbReference type="NCBI Taxonomy" id="412755"/>
    <lineage>
        <taxon>unclassified sequences</taxon>
        <taxon>metagenomes</taxon>
        <taxon>ecological metagenomes</taxon>
    </lineage>
</organism>
<comment type="caution">
    <text evidence="2">The sequence shown here is derived from an EMBL/GenBank/DDBJ whole genome shotgun (WGS) entry which is preliminary data.</text>
</comment>
<protein>
    <recommendedName>
        <fullName evidence="1">TOD1/MUCI70 glycosyltransferase-like domain-containing protein</fullName>
    </recommendedName>
</protein>
<proteinExistence type="predicted"/>
<accession>A0A0F9QUM9</accession>
<gene>
    <name evidence="2" type="ORF">LCGC14_0971810</name>
</gene>
<feature type="domain" description="TOD1/MUCI70 glycosyltransferase-like" evidence="1">
    <location>
        <begin position="34"/>
        <end position="195"/>
    </location>
</feature>
<reference evidence="2" key="1">
    <citation type="journal article" date="2015" name="Nature">
        <title>Complex archaea that bridge the gap between prokaryotes and eukaryotes.</title>
        <authorList>
            <person name="Spang A."/>
            <person name="Saw J.H."/>
            <person name="Jorgensen S.L."/>
            <person name="Zaremba-Niedzwiedzka K."/>
            <person name="Martijn J."/>
            <person name="Lind A.E."/>
            <person name="van Eijk R."/>
            <person name="Schleper C."/>
            <person name="Guy L."/>
            <person name="Ettema T.J."/>
        </authorList>
    </citation>
    <scope>NUCLEOTIDE SEQUENCE</scope>
</reference>
<evidence type="ECO:0000259" key="1">
    <source>
        <dbReference type="Pfam" id="PF04765"/>
    </source>
</evidence>